<evidence type="ECO:0000256" key="4">
    <source>
        <dbReference type="ARBA" id="ARBA00022448"/>
    </source>
</evidence>
<accession>A0A267H213</accession>
<evidence type="ECO:0000313" key="12">
    <source>
        <dbReference type="Proteomes" id="UP000215902"/>
    </source>
</evidence>
<evidence type="ECO:0000256" key="5">
    <source>
        <dbReference type="ARBA" id="ARBA00022692"/>
    </source>
</evidence>
<gene>
    <name evidence="11" type="ORF">BOX15_Mlig022123g1</name>
</gene>
<dbReference type="InterPro" id="IPR004842">
    <property type="entry name" value="SLC12A_fam"/>
</dbReference>
<feature type="transmembrane region" description="Helical" evidence="8">
    <location>
        <begin position="372"/>
        <end position="395"/>
    </location>
</feature>
<evidence type="ECO:0000256" key="2">
    <source>
        <dbReference type="ARBA" id="ARBA00010593"/>
    </source>
</evidence>
<feature type="transmembrane region" description="Helical" evidence="8">
    <location>
        <begin position="448"/>
        <end position="472"/>
    </location>
</feature>
<dbReference type="Gene3D" id="1.20.1740.10">
    <property type="entry name" value="Amino acid/polyamine transporter I"/>
    <property type="match status" value="1"/>
</dbReference>
<reference evidence="11 12" key="1">
    <citation type="submission" date="2017-06" db="EMBL/GenBank/DDBJ databases">
        <title>A platform for efficient transgenesis in Macrostomum lignano, a flatworm model organism for stem cell research.</title>
        <authorList>
            <person name="Berezikov E."/>
        </authorList>
    </citation>
    <scope>NUCLEOTIDE SEQUENCE [LARGE SCALE GENOMIC DNA]</scope>
    <source>
        <strain evidence="11">DV1</strain>
        <tissue evidence="11">Whole organism</tissue>
    </source>
</reference>
<dbReference type="OrthoDB" id="2020542at2759"/>
<comment type="similarity">
    <text evidence="2">Belongs to the SLC12A transporter family.</text>
</comment>
<feature type="transmembrane region" description="Helical" evidence="8">
    <location>
        <begin position="332"/>
        <end position="352"/>
    </location>
</feature>
<name>A0A267H213_9PLAT</name>
<evidence type="ECO:0000259" key="9">
    <source>
        <dbReference type="Pfam" id="PF00324"/>
    </source>
</evidence>
<dbReference type="GO" id="GO:0055064">
    <property type="term" value="P:chloride ion homeostasis"/>
    <property type="evidence" value="ECO:0007669"/>
    <property type="project" value="TreeGrafter"/>
</dbReference>
<keyword evidence="6 8" id="KW-1133">Transmembrane helix</keyword>
<organism evidence="11 12">
    <name type="scientific">Macrostomum lignano</name>
    <dbReference type="NCBI Taxonomy" id="282301"/>
    <lineage>
        <taxon>Eukaryota</taxon>
        <taxon>Metazoa</taxon>
        <taxon>Spiralia</taxon>
        <taxon>Lophotrochozoa</taxon>
        <taxon>Platyhelminthes</taxon>
        <taxon>Rhabditophora</taxon>
        <taxon>Macrostomorpha</taxon>
        <taxon>Macrostomida</taxon>
        <taxon>Macrostomidae</taxon>
        <taxon>Macrostomum</taxon>
    </lineage>
</organism>
<dbReference type="STRING" id="282301.A0A267H213"/>
<feature type="domain" description="SLC12A transporter C-terminal" evidence="10">
    <location>
        <begin position="578"/>
        <end position="666"/>
    </location>
</feature>
<dbReference type="InterPro" id="IPR004841">
    <property type="entry name" value="AA-permease/SLC12A_dom"/>
</dbReference>
<dbReference type="GO" id="GO:0015379">
    <property type="term" value="F:potassium:chloride symporter activity"/>
    <property type="evidence" value="ECO:0007669"/>
    <property type="project" value="TreeGrafter"/>
</dbReference>
<dbReference type="PANTHER" id="PTHR11827">
    <property type="entry name" value="SOLUTE CARRIER FAMILY 12, CATION COTRANSPORTERS"/>
    <property type="match status" value="1"/>
</dbReference>
<keyword evidence="12" id="KW-1185">Reference proteome</keyword>
<evidence type="ECO:0000256" key="1">
    <source>
        <dbReference type="ARBA" id="ARBA00004141"/>
    </source>
</evidence>
<feature type="transmembrane region" description="Helical" evidence="8">
    <location>
        <begin position="105"/>
        <end position="123"/>
    </location>
</feature>
<feature type="transmembrane region" description="Helical" evidence="8">
    <location>
        <begin position="416"/>
        <end position="442"/>
    </location>
</feature>
<feature type="domain" description="Amino acid permease/ SLC12A" evidence="9">
    <location>
        <begin position="80"/>
        <end position="566"/>
    </location>
</feature>
<evidence type="ECO:0000256" key="3">
    <source>
        <dbReference type="ARBA" id="ARBA00019359"/>
    </source>
</evidence>
<dbReference type="InterPro" id="IPR018491">
    <property type="entry name" value="SLC12_C"/>
</dbReference>
<evidence type="ECO:0000256" key="6">
    <source>
        <dbReference type="ARBA" id="ARBA00022989"/>
    </source>
</evidence>
<evidence type="ECO:0000259" key="10">
    <source>
        <dbReference type="Pfam" id="PF03522"/>
    </source>
</evidence>
<comment type="caution">
    <text evidence="11">The sequence shown here is derived from an EMBL/GenBank/DDBJ whole genome shotgun (WGS) entry which is preliminary data.</text>
</comment>
<feature type="transmembrane region" description="Helical" evidence="8">
    <location>
        <begin position="221"/>
        <end position="239"/>
    </location>
</feature>
<keyword evidence="7 8" id="KW-0472">Membrane</keyword>
<dbReference type="AlphaFoldDB" id="A0A267H213"/>
<dbReference type="PANTHER" id="PTHR11827:SF72">
    <property type="entry name" value="GH08340P"/>
    <property type="match status" value="1"/>
</dbReference>
<keyword evidence="4" id="KW-0813">Transport</keyword>
<feature type="transmembrane region" description="Helical" evidence="8">
    <location>
        <begin position="144"/>
        <end position="164"/>
    </location>
</feature>
<evidence type="ECO:0000256" key="8">
    <source>
        <dbReference type="SAM" id="Phobius"/>
    </source>
</evidence>
<dbReference type="Proteomes" id="UP000215902">
    <property type="component" value="Unassembled WGS sequence"/>
</dbReference>
<dbReference type="EMBL" id="NIVC01000056">
    <property type="protein sequence ID" value="PAA92328.1"/>
    <property type="molecule type" value="Genomic_DNA"/>
</dbReference>
<proteinExistence type="inferred from homology"/>
<sequence length="912" mass="100418">MSSLLKSRNLVSEELQGVLSRNQDRDSQAGTSSQGVRYRGHDLEASFHFDTAVDPESEESSRRTLTTFSGVFCPVALSQFSYLIFLRMGFVIGQSGVLHFSIELSLAYLILMLTILSISAISSNGEIQGGGVYFMISRTLGPEFGGAMGLLFFIANIFSCGLYVSGFTEAFLDNFGSTGILGQWLPDGSAYWRYLYSFVVLTVCLGICLVGGSLFARTSAFILLILLVCYISVVVSLLFHPPFRVPIPHPNKYVYPGNDTNSTVYYNFTGPNLDMFLENSKSHYSPDYTIDDPSSMSFARVFAILFSSVTGIMNGANLSGELRKPSESIPRGTLLATLFTFLCYILLGLTIAASCQYELLINNYSFLIPINYWSGFVVIGLSAATLSAALGNLIGASRILHALAKDGLFGLPLKPAAVTVAGGNPIPAVAISFCLVMLVLLIGSLNLIAPIVTCFFLLAYASTNLACAALDLASAPNFRPKFKLFHWSASLTGLFGSLVMGFLVSYIYTPISIMIMLGLMIVLHLRSLPDNWGSISQALIFHQVRKYMLMLDPRKYHVKYWRPQIILLILHPRQNAQMIKFVNDLKKGGLYVLGHVFPSVLNLEQMVIDPSEEAMPEWLSIVDELKVKAFVELTLAPDVRAGAQQLIRISGLGGMKPNTVCLGFYESAAVREAARLADQQSHEPGVINLSASPSQHHGWFSTPSSTRDVATPSDYTRLLGDVLQMGKELLVLRHMHALDSNGLGGRGKRQIDVWPVNFFQPGLKGYIDTTCLLQLQFACILNSSRRWRRDCRIRVFLCVDAGSNLDELTKQLDLLLGDLRIQAQTHILDWQHVVGEANPMSDGAISSAYLTAANQCIRLQSPETAAAFLYLPRPPSDPRMHAQYLEQIDILTKDLPPTVLVHGLHKVFSRNL</sequence>
<dbReference type="FunFam" id="1.20.1740.10:FF:000013">
    <property type="entry name" value="Solute carrier family 12 member"/>
    <property type="match status" value="1"/>
</dbReference>
<dbReference type="Pfam" id="PF00324">
    <property type="entry name" value="AA_permease"/>
    <property type="match status" value="1"/>
</dbReference>
<dbReference type="GO" id="GO:0016020">
    <property type="term" value="C:membrane"/>
    <property type="evidence" value="ECO:0007669"/>
    <property type="project" value="UniProtKB-SubCell"/>
</dbReference>
<keyword evidence="5 8" id="KW-0812">Transmembrane</keyword>
<comment type="subcellular location">
    <subcellularLocation>
        <location evidence="1">Membrane</location>
        <topology evidence="1">Multi-pass membrane protein</topology>
    </subcellularLocation>
</comment>
<dbReference type="GO" id="GO:0055075">
    <property type="term" value="P:potassium ion homeostasis"/>
    <property type="evidence" value="ECO:0007669"/>
    <property type="project" value="TreeGrafter"/>
</dbReference>
<feature type="transmembrane region" description="Helical" evidence="8">
    <location>
        <begin position="194"/>
        <end position="214"/>
    </location>
</feature>
<dbReference type="Pfam" id="PF03522">
    <property type="entry name" value="SLC12"/>
    <property type="match status" value="1"/>
</dbReference>
<protein>
    <recommendedName>
        <fullName evidence="3">Solute carrier family 12 member 9</fullName>
    </recommendedName>
</protein>
<feature type="transmembrane region" description="Helical" evidence="8">
    <location>
        <begin position="298"/>
        <end position="320"/>
    </location>
</feature>
<evidence type="ECO:0000256" key="7">
    <source>
        <dbReference type="ARBA" id="ARBA00023136"/>
    </source>
</evidence>
<evidence type="ECO:0000313" key="11">
    <source>
        <dbReference type="EMBL" id="PAA92328.1"/>
    </source>
</evidence>
<feature type="transmembrane region" description="Helical" evidence="8">
    <location>
        <begin position="65"/>
        <end position="85"/>
    </location>
</feature>
<dbReference type="GO" id="GO:0006884">
    <property type="term" value="P:cell volume homeostasis"/>
    <property type="evidence" value="ECO:0007669"/>
    <property type="project" value="TreeGrafter"/>
</dbReference>